<dbReference type="AlphaFoldDB" id="A0A261V8D7"/>
<gene>
    <name evidence="3" type="ORF">CAL24_22605</name>
</gene>
<dbReference type="RefSeq" id="WP_038853508.1">
    <property type="nucleotide sequence ID" value="NZ_NEVT01000009.1"/>
</dbReference>
<dbReference type="InterPro" id="IPR011006">
    <property type="entry name" value="CheY-like_superfamily"/>
</dbReference>
<dbReference type="Proteomes" id="UP000215633">
    <property type="component" value="Unassembled WGS sequence"/>
</dbReference>
<dbReference type="InterPro" id="IPR001789">
    <property type="entry name" value="Sig_transdc_resp-reg_receiver"/>
</dbReference>
<organism evidence="3 4">
    <name type="scientific">Bordetella genomosp. 2</name>
    <dbReference type="NCBI Taxonomy" id="1983456"/>
    <lineage>
        <taxon>Bacteria</taxon>
        <taxon>Pseudomonadati</taxon>
        <taxon>Pseudomonadota</taxon>
        <taxon>Betaproteobacteria</taxon>
        <taxon>Burkholderiales</taxon>
        <taxon>Alcaligenaceae</taxon>
        <taxon>Bordetella</taxon>
    </lineage>
</organism>
<evidence type="ECO:0000256" key="1">
    <source>
        <dbReference type="PROSITE-ProRule" id="PRU00169"/>
    </source>
</evidence>
<dbReference type="Gene3D" id="3.40.50.2300">
    <property type="match status" value="1"/>
</dbReference>
<feature type="modified residue" description="4-aspartylphosphate" evidence="1">
    <location>
        <position position="61"/>
    </location>
</feature>
<evidence type="ECO:0000313" key="4">
    <source>
        <dbReference type="Proteomes" id="UP000215633"/>
    </source>
</evidence>
<proteinExistence type="predicted"/>
<dbReference type="Pfam" id="PF00072">
    <property type="entry name" value="Response_reg"/>
    <property type="match status" value="1"/>
</dbReference>
<comment type="caution">
    <text evidence="3">The sequence shown here is derived from an EMBL/GenBank/DDBJ whole genome shotgun (WGS) entry which is preliminary data.</text>
</comment>
<dbReference type="GO" id="GO:0000160">
    <property type="term" value="P:phosphorelay signal transduction system"/>
    <property type="evidence" value="ECO:0007669"/>
    <property type="project" value="InterPro"/>
</dbReference>
<sequence>MPPSSLDGRRILVVEDEAMIAMLLEVHLADFGCEVAGSANSVRAALQLIEDEPGADAAILDMNLAGEPVNPVARALSARRIPFLFLTGYGSQPVEAYPDAPVLGKPLEVNQLRRALEQISAPGRSTP</sequence>
<protein>
    <submittedName>
        <fullName evidence="3">Response regulator</fullName>
    </submittedName>
</protein>
<dbReference type="EMBL" id="NEVT01000009">
    <property type="protein sequence ID" value="OZI69872.1"/>
    <property type="molecule type" value="Genomic_DNA"/>
</dbReference>
<dbReference type="SMART" id="SM00448">
    <property type="entry name" value="REC"/>
    <property type="match status" value="1"/>
</dbReference>
<evidence type="ECO:0000259" key="2">
    <source>
        <dbReference type="PROSITE" id="PS50110"/>
    </source>
</evidence>
<keyword evidence="1" id="KW-0597">Phosphoprotein</keyword>
<evidence type="ECO:0000313" key="3">
    <source>
        <dbReference type="EMBL" id="OZI69872.1"/>
    </source>
</evidence>
<feature type="domain" description="Response regulatory" evidence="2">
    <location>
        <begin position="10"/>
        <end position="120"/>
    </location>
</feature>
<name>A0A261V8D7_9BORD</name>
<keyword evidence="4" id="KW-1185">Reference proteome</keyword>
<dbReference type="PROSITE" id="PS50110">
    <property type="entry name" value="RESPONSE_REGULATORY"/>
    <property type="match status" value="1"/>
</dbReference>
<accession>A0A261V8D7</accession>
<dbReference type="SUPFAM" id="SSF52172">
    <property type="entry name" value="CheY-like"/>
    <property type="match status" value="1"/>
</dbReference>
<reference evidence="4" key="1">
    <citation type="submission" date="2017-05" db="EMBL/GenBank/DDBJ databases">
        <title>Complete and WGS of Bordetella genogroups.</title>
        <authorList>
            <person name="Spilker T."/>
            <person name="Lipuma J."/>
        </authorList>
    </citation>
    <scope>NUCLEOTIDE SEQUENCE [LARGE SCALE GENOMIC DNA]</scope>
    <source>
        <strain evidence="4">AU8256</strain>
    </source>
</reference>